<feature type="domain" description="Nascent polypeptide-associated complex subunit alpha-like UBA" evidence="2">
    <location>
        <begin position="118"/>
        <end position="158"/>
    </location>
</feature>
<dbReference type="CDD" id="cd14361">
    <property type="entry name" value="UBA_HYPK"/>
    <property type="match status" value="1"/>
</dbReference>
<proteinExistence type="predicted"/>
<evidence type="ECO:0000313" key="4">
    <source>
        <dbReference type="Proteomes" id="UP000237438"/>
    </source>
</evidence>
<dbReference type="PANTHER" id="PTHR31184">
    <property type="entry name" value="HUNTINGTIN-INTERACTING PROTEIN K FAMILY MEMBER"/>
    <property type="match status" value="1"/>
</dbReference>
<feature type="compositionally biased region" description="Basic and acidic residues" evidence="1">
    <location>
        <begin position="1"/>
        <end position="16"/>
    </location>
</feature>
<dbReference type="EMBL" id="PEDP01001410">
    <property type="protein sequence ID" value="POS83697.1"/>
    <property type="molecule type" value="Genomic_DNA"/>
</dbReference>
<keyword evidence="4" id="KW-1185">Reference proteome</keyword>
<evidence type="ECO:0000259" key="2">
    <source>
        <dbReference type="Pfam" id="PF19026"/>
    </source>
</evidence>
<dbReference type="InterPro" id="IPR044034">
    <property type="entry name" value="NAC-like_UBA"/>
</dbReference>
<dbReference type="GO" id="GO:0050821">
    <property type="term" value="P:protein stabilization"/>
    <property type="evidence" value="ECO:0007669"/>
    <property type="project" value="TreeGrafter"/>
</dbReference>
<name>A0A2S4PNU1_9PEZI</name>
<feature type="region of interest" description="Disordered" evidence="1">
    <location>
        <begin position="1"/>
        <end position="79"/>
    </location>
</feature>
<protein>
    <recommendedName>
        <fullName evidence="2">Nascent polypeptide-associated complex subunit alpha-like UBA domain-containing protein</fullName>
    </recommendedName>
</protein>
<sequence length="161" mass="17504">MAPDLKKDGIKDEKKVPSSTSSAMDHEEEPSTSGLANIKSAEDRKTAAALSSIDDTSHDDCDGILGNSNSSRDNYDQEAVKKAMERLDKNSTKAGNTSLLSQKKEYSTNGVLPTSKSIKVDPADVTFIVEELELSKAKATSLLKSFEGDVQKTLRFYINLE</sequence>
<evidence type="ECO:0000313" key="3">
    <source>
        <dbReference type="EMBL" id="POS83697.1"/>
    </source>
</evidence>
<dbReference type="OrthoDB" id="285219at2759"/>
<dbReference type="AlphaFoldDB" id="A0A2S4PNU1"/>
<dbReference type="InterPro" id="IPR052617">
    <property type="entry name" value="Huntingtin-int_K"/>
</dbReference>
<reference evidence="3 4" key="1">
    <citation type="submission" date="2017-10" db="EMBL/GenBank/DDBJ databases">
        <title>Development of genomic resources for the powdery mildew, Erysiphe pulchra.</title>
        <authorList>
            <person name="Wadl P.A."/>
            <person name="Mack B.M."/>
            <person name="Moore G."/>
            <person name="Beltz S.B."/>
        </authorList>
    </citation>
    <scope>NUCLEOTIDE SEQUENCE [LARGE SCALE GENOMIC DNA]</scope>
    <source>
        <strain evidence="3">Cflorida</strain>
    </source>
</reference>
<accession>A0A2S4PNU1</accession>
<organism evidence="3 4">
    <name type="scientific">Erysiphe pulchra</name>
    <dbReference type="NCBI Taxonomy" id="225359"/>
    <lineage>
        <taxon>Eukaryota</taxon>
        <taxon>Fungi</taxon>
        <taxon>Dikarya</taxon>
        <taxon>Ascomycota</taxon>
        <taxon>Pezizomycotina</taxon>
        <taxon>Leotiomycetes</taxon>
        <taxon>Erysiphales</taxon>
        <taxon>Erysiphaceae</taxon>
        <taxon>Erysiphe</taxon>
    </lineage>
</organism>
<dbReference type="GO" id="GO:0043066">
    <property type="term" value="P:negative regulation of apoptotic process"/>
    <property type="evidence" value="ECO:0007669"/>
    <property type="project" value="TreeGrafter"/>
</dbReference>
<dbReference type="Proteomes" id="UP000237438">
    <property type="component" value="Unassembled WGS sequence"/>
</dbReference>
<dbReference type="PANTHER" id="PTHR31184:SF2">
    <property type="entry name" value="HUNTINGTIN-INTERACTING PROTEIN K"/>
    <property type="match status" value="1"/>
</dbReference>
<gene>
    <name evidence="3" type="ORF">EPUL_003768</name>
</gene>
<dbReference type="InterPro" id="IPR038922">
    <property type="entry name" value="HYPK_UBA"/>
</dbReference>
<dbReference type="STRING" id="225359.A0A2S4PNU1"/>
<evidence type="ECO:0000256" key="1">
    <source>
        <dbReference type="SAM" id="MobiDB-lite"/>
    </source>
</evidence>
<dbReference type="Pfam" id="PF19026">
    <property type="entry name" value="UBA_HYPK"/>
    <property type="match status" value="1"/>
</dbReference>
<comment type="caution">
    <text evidence="3">The sequence shown here is derived from an EMBL/GenBank/DDBJ whole genome shotgun (WGS) entry which is preliminary data.</text>
</comment>